<dbReference type="PANTHER" id="PTHR33480:SF1">
    <property type="entry name" value="TYR RECOMBINASE DOMAIN-CONTAINING PROTEIN"/>
    <property type="match status" value="1"/>
</dbReference>
<reference evidence="1" key="1">
    <citation type="submission" date="2021-10" db="EMBL/GenBank/DDBJ databases">
        <title>Tropical sea cucumber genome reveals ecological adaptation and Cuvierian tubules defense mechanism.</title>
        <authorList>
            <person name="Chen T."/>
        </authorList>
    </citation>
    <scope>NUCLEOTIDE SEQUENCE</scope>
    <source>
        <strain evidence="1">Nanhai2018</strain>
        <tissue evidence="1">Muscle</tissue>
    </source>
</reference>
<evidence type="ECO:0000313" key="2">
    <source>
        <dbReference type="Proteomes" id="UP001152320"/>
    </source>
</evidence>
<dbReference type="EMBL" id="JAIZAY010000001">
    <property type="protein sequence ID" value="KAJ8049005.1"/>
    <property type="molecule type" value="Genomic_DNA"/>
</dbReference>
<dbReference type="AlphaFoldDB" id="A0A9Q1HKB5"/>
<protein>
    <submittedName>
        <fullName evidence="1">Uncharacterized protein</fullName>
    </submittedName>
</protein>
<dbReference type="PANTHER" id="PTHR33480">
    <property type="entry name" value="SET DOMAIN-CONTAINING PROTEIN-RELATED"/>
    <property type="match status" value="1"/>
</dbReference>
<dbReference type="OrthoDB" id="5376140at2759"/>
<organism evidence="1 2">
    <name type="scientific">Holothuria leucospilota</name>
    <name type="common">Black long sea cucumber</name>
    <name type="synonym">Mertensiothuria leucospilota</name>
    <dbReference type="NCBI Taxonomy" id="206669"/>
    <lineage>
        <taxon>Eukaryota</taxon>
        <taxon>Metazoa</taxon>
        <taxon>Echinodermata</taxon>
        <taxon>Eleutherozoa</taxon>
        <taxon>Echinozoa</taxon>
        <taxon>Holothuroidea</taxon>
        <taxon>Aspidochirotacea</taxon>
        <taxon>Aspidochirotida</taxon>
        <taxon>Holothuriidae</taxon>
        <taxon>Holothuria</taxon>
    </lineage>
</organism>
<accession>A0A9Q1HKB5</accession>
<gene>
    <name evidence="1" type="ORF">HOLleu_01542</name>
</gene>
<dbReference type="Proteomes" id="UP001152320">
    <property type="component" value="Chromosome 1"/>
</dbReference>
<evidence type="ECO:0000313" key="1">
    <source>
        <dbReference type="EMBL" id="KAJ8049005.1"/>
    </source>
</evidence>
<name>A0A9Q1HKB5_HOLLE</name>
<keyword evidence="2" id="KW-1185">Reference proteome</keyword>
<comment type="caution">
    <text evidence="1">The sequence shown here is derived from an EMBL/GenBank/DDBJ whole genome shotgun (WGS) entry which is preliminary data.</text>
</comment>
<proteinExistence type="predicted"/>
<sequence>MNLEDNELDILANFLGHDVRTHRQYYRLPESTIQVAKVSKVLLKIERGELKGLAGKSLEDVQLDPSEGKYCLNVLFCVQLFTYVETGTRKQSRT</sequence>